<protein>
    <recommendedName>
        <fullName evidence="2">FCP1 homology domain-containing protein</fullName>
    </recommendedName>
</protein>
<reference evidence="3 4" key="1">
    <citation type="journal article" date="2006" name="Nature">
        <title>Global trends of whole-genome duplications revealed by the ciliate Paramecium tetraurelia.</title>
        <authorList>
            <consortium name="Genoscope"/>
            <person name="Aury J.-M."/>
            <person name="Jaillon O."/>
            <person name="Duret L."/>
            <person name="Noel B."/>
            <person name="Jubin C."/>
            <person name="Porcel B.M."/>
            <person name="Segurens B."/>
            <person name="Daubin V."/>
            <person name="Anthouard V."/>
            <person name="Aiach N."/>
            <person name="Arnaiz O."/>
            <person name="Billaut A."/>
            <person name="Beisson J."/>
            <person name="Blanc I."/>
            <person name="Bouhouche K."/>
            <person name="Camara F."/>
            <person name="Duharcourt S."/>
            <person name="Guigo R."/>
            <person name="Gogendeau D."/>
            <person name="Katinka M."/>
            <person name="Keller A.-M."/>
            <person name="Kissmehl R."/>
            <person name="Klotz C."/>
            <person name="Koll F."/>
            <person name="Le Moue A."/>
            <person name="Lepere C."/>
            <person name="Malinsky S."/>
            <person name="Nowacki M."/>
            <person name="Nowak J.K."/>
            <person name="Plattner H."/>
            <person name="Poulain J."/>
            <person name="Ruiz F."/>
            <person name="Serrano V."/>
            <person name="Zagulski M."/>
            <person name="Dessen P."/>
            <person name="Betermier M."/>
            <person name="Weissenbach J."/>
            <person name="Scarpelli C."/>
            <person name="Schachter V."/>
            <person name="Sperling L."/>
            <person name="Meyer E."/>
            <person name="Cohen J."/>
            <person name="Wincker P."/>
        </authorList>
    </citation>
    <scope>NUCLEOTIDE SEQUENCE [LARGE SCALE GENOMIC DNA]</scope>
    <source>
        <strain evidence="3 4">Stock d4-2</strain>
    </source>
</reference>
<dbReference type="Pfam" id="PF03031">
    <property type="entry name" value="NIF"/>
    <property type="match status" value="1"/>
</dbReference>
<feature type="compositionally biased region" description="Polar residues" evidence="1">
    <location>
        <begin position="121"/>
        <end position="143"/>
    </location>
</feature>
<dbReference type="HOGENOM" id="CLU_669906_0_0_1"/>
<dbReference type="SUPFAM" id="SSF56784">
    <property type="entry name" value="HAD-like"/>
    <property type="match status" value="1"/>
</dbReference>
<gene>
    <name evidence="3" type="ORF">GSPATT00015985001</name>
</gene>
<feature type="region of interest" description="Disordered" evidence="1">
    <location>
        <begin position="116"/>
        <end position="143"/>
    </location>
</feature>
<keyword evidence="4" id="KW-1185">Reference proteome</keyword>
<dbReference type="GeneID" id="5034333"/>
<dbReference type="OMA" id="HCNENPS"/>
<dbReference type="Proteomes" id="UP000000600">
    <property type="component" value="Unassembled WGS sequence"/>
</dbReference>
<dbReference type="InterPro" id="IPR004274">
    <property type="entry name" value="FCP1_dom"/>
</dbReference>
<dbReference type="AlphaFoldDB" id="A0DDM7"/>
<dbReference type="Gene3D" id="3.40.50.1000">
    <property type="entry name" value="HAD superfamily/HAD-like"/>
    <property type="match status" value="1"/>
</dbReference>
<dbReference type="STRING" id="5888.A0DDM7"/>
<dbReference type="InterPro" id="IPR050365">
    <property type="entry name" value="TIM50"/>
</dbReference>
<evidence type="ECO:0000256" key="1">
    <source>
        <dbReference type="SAM" id="MobiDB-lite"/>
    </source>
</evidence>
<dbReference type="InterPro" id="IPR011948">
    <property type="entry name" value="Dullard_phosphatase"/>
</dbReference>
<evidence type="ECO:0000313" key="3">
    <source>
        <dbReference type="EMBL" id="CAK81144.1"/>
    </source>
</evidence>
<name>A0DDM7_PARTE</name>
<evidence type="ECO:0000313" key="4">
    <source>
        <dbReference type="Proteomes" id="UP000000600"/>
    </source>
</evidence>
<dbReference type="PANTHER" id="PTHR12210">
    <property type="entry name" value="DULLARD PROTEIN PHOSPHATASE"/>
    <property type="match status" value="1"/>
</dbReference>
<dbReference type="InParanoid" id="A0DDM7"/>
<dbReference type="FunFam" id="3.40.50.1000:FF:000121">
    <property type="entry name" value="Uncharacterized protein"/>
    <property type="match status" value="1"/>
</dbReference>
<evidence type="ECO:0000259" key="2">
    <source>
        <dbReference type="PROSITE" id="PS50969"/>
    </source>
</evidence>
<organism evidence="3 4">
    <name type="scientific">Paramecium tetraurelia</name>
    <dbReference type="NCBI Taxonomy" id="5888"/>
    <lineage>
        <taxon>Eukaryota</taxon>
        <taxon>Sar</taxon>
        <taxon>Alveolata</taxon>
        <taxon>Ciliophora</taxon>
        <taxon>Intramacronucleata</taxon>
        <taxon>Oligohymenophorea</taxon>
        <taxon>Peniculida</taxon>
        <taxon>Parameciidae</taxon>
        <taxon>Paramecium</taxon>
    </lineage>
</organism>
<dbReference type="OrthoDB" id="277011at2759"/>
<accession>A0DDM7</accession>
<dbReference type="KEGG" id="ptm:GSPATT00015985001"/>
<dbReference type="SMART" id="SM00577">
    <property type="entry name" value="CPDc"/>
    <property type="match status" value="1"/>
</dbReference>
<dbReference type="PROSITE" id="PS50969">
    <property type="entry name" value="FCP1"/>
    <property type="match status" value="1"/>
</dbReference>
<dbReference type="NCBIfam" id="TIGR02251">
    <property type="entry name" value="HIF-SF_euk"/>
    <property type="match status" value="1"/>
</dbReference>
<dbReference type="CDD" id="cd07521">
    <property type="entry name" value="HAD_FCP1-like"/>
    <property type="match status" value="1"/>
</dbReference>
<proteinExistence type="predicted"/>
<dbReference type="EMBL" id="CT868396">
    <property type="protein sequence ID" value="CAK81144.1"/>
    <property type="molecule type" value="Genomic_DNA"/>
</dbReference>
<dbReference type="eggNOG" id="KOG1605">
    <property type="taxonomic scope" value="Eukaryota"/>
</dbReference>
<dbReference type="InterPro" id="IPR023214">
    <property type="entry name" value="HAD_sf"/>
</dbReference>
<dbReference type="RefSeq" id="XP_001448541.1">
    <property type="nucleotide sequence ID" value="XM_001448504.1"/>
</dbReference>
<feature type="domain" description="FCP1 homology" evidence="2">
    <location>
        <begin position="212"/>
        <end position="377"/>
    </location>
</feature>
<dbReference type="GO" id="GO:0004721">
    <property type="term" value="F:phosphoprotein phosphatase activity"/>
    <property type="evidence" value="ECO:0000318"/>
    <property type="project" value="GO_Central"/>
</dbReference>
<sequence length="417" mass="48396">MSLTRNGSKMSRHGRFTNSQILDLKKTKIFPQSSKHSDSPTGIFLSQSKAPDYGQAHLLNNEALKNKIKEKRIPKSIDTEVLLNKLVTRVESKIGQSPFKKKMMAINPTIEIPSQLKPYSLTPQSRTSTFQIQSPTSKPRSSSQNKRIEIYYLSKLQKAFDNNGSDYFSRIYREHFHQTYQGLNNRFFPQNNNDYNRSNKLTKKCQCKFKFNIIEQITLFFDLDETLVHCNENPSIPCDVILDINVSKNQVVKAGINIRPYAKELLRNLSKSFEIIIFTASHNCYAEKVCNFLDPEQNIISHRLYRESCTLTNNSLYTKDLKIFCDNTNRPLSQVALIDNASYSYAWQVDNGIPIIPFYDNKEDKELLDLEKYLKNMIGTIDVREYNKSHLKLNQFIDQRGPYRVLESLFGKQQQPQ</sequence>
<dbReference type="InterPro" id="IPR036412">
    <property type="entry name" value="HAD-like_sf"/>
</dbReference>